<comment type="caution">
    <text evidence="2">The sequence shown here is derived from an EMBL/GenBank/DDBJ whole genome shotgun (WGS) entry which is preliminary data.</text>
</comment>
<keyword evidence="2" id="KW-0378">Hydrolase</keyword>
<evidence type="ECO:0000313" key="2">
    <source>
        <dbReference type="EMBL" id="GGD67466.1"/>
    </source>
</evidence>
<organism evidence="2 3">
    <name type="scientific">Lacimicrobium alkaliphilum</name>
    <dbReference type="NCBI Taxonomy" id="1526571"/>
    <lineage>
        <taxon>Bacteria</taxon>
        <taxon>Pseudomonadati</taxon>
        <taxon>Pseudomonadota</taxon>
        <taxon>Gammaproteobacteria</taxon>
        <taxon>Alteromonadales</taxon>
        <taxon>Alteromonadaceae</taxon>
        <taxon>Lacimicrobium</taxon>
    </lineage>
</organism>
<evidence type="ECO:0000313" key="3">
    <source>
        <dbReference type="Proteomes" id="UP000614272"/>
    </source>
</evidence>
<dbReference type="InterPro" id="IPR022742">
    <property type="entry name" value="Hydrolase_4"/>
</dbReference>
<protein>
    <submittedName>
        <fullName evidence="2">Alpha/beta hydrolase</fullName>
    </submittedName>
</protein>
<accession>A0ABQ1RH02</accession>
<dbReference type="Pfam" id="PF12146">
    <property type="entry name" value="Hydrolase_4"/>
    <property type="match status" value="1"/>
</dbReference>
<feature type="domain" description="Serine aminopeptidase S33" evidence="1">
    <location>
        <begin position="31"/>
        <end position="180"/>
    </location>
</feature>
<keyword evidence="2" id="KW-0251">Elongation factor</keyword>
<name>A0ABQ1RH02_9ALTE</name>
<keyword evidence="3" id="KW-1185">Reference proteome</keyword>
<reference evidence="3" key="1">
    <citation type="journal article" date="2019" name="Int. J. Syst. Evol. Microbiol.">
        <title>The Global Catalogue of Microorganisms (GCM) 10K type strain sequencing project: providing services to taxonomists for standard genome sequencing and annotation.</title>
        <authorList>
            <consortium name="The Broad Institute Genomics Platform"/>
            <consortium name="The Broad Institute Genome Sequencing Center for Infectious Disease"/>
            <person name="Wu L."/>
            <person name="Ma J."/>
        </authorList>
    </citation>
    <scope>NUCLEOTIDE SEQUENCE [LARGE SCALE GENOMIC DNA]</scope>
    <source>
        <strain evidence="3">CGMCC 1.12923</strain>
    </source>
</reference>
<dbReference type="EMBL" id="BMGJ01000008">
    <property type="protein sequence ID" value="GGD67466.1"/>
    <property type="molecule type" value="Genomic_DNA"/>
</dbReference>
<dbReference type="InterPro" id="IPR029058">
    <property type="entry name" value="AB_hydrolase_fold"/>
</dbReference>
<dbReference type="Proteomes" id="UP000614272">
    <property type="component" value="Unassembled WGS sequence"/>
</dbReference>
<dbReference type="SUPFAM" id="SSF53474">
    <property type="entry name" value="alpha/beta-Hydrolases"/>
    <property type="match status" value="1"/>
</dbReference>
<evidence type="ECO:0000259" key="1">
    <source>
        <dbReference type="Pfam" id="PF12146"/>
    </source>
</evidence>
<dbReference type="Gene3D" id="3.40.50.1820">
    <property type="entry name" value="alpha/beta hydrolase"/>
    <property type="match status" value="1"/>
</dbReference>
<dbReference type="RefSeq" id="WP_099034987.1">
    <property type="nucleotide sequence ID" value="NZ_BMGJ01000008.1"/>
</dbReference>
<keyword evidence="2" id="KW-0648">Protein biosynthesis</keyword>
<dbReference type="PANTHER" id="PTHR11005">
    <property type="entry name" value="LYSOSOMAL ACID LIPASE-RELATED"/>
    <property type="match status" value="1"/>
</dbReference>
<dbReference type="GO" id="GO:0016787">
    <property type="term" value="F:hydrolase activity"/>
    <property type="evidence" value="ECO:0007669"/>
    <property type="project" value="UniProtKB-KW"/>
</dbReference>
<sequence length="305" mass="35118">MNSVSIKSLYLPGDNHRLHLCQLSGPESNGQAVLMIHGSMENGRIFYNHKGKGFGSFLARQGFDVYVLDLRGRGLSEPVIGKGHKHGQHESICEDIPRAMAWVKSRTEKPFHCVAHSWGGVMLMACLIRQPHWIEQIGRQLLIGSKRTIRIHNPERWLKIDLFWYRLAPLIARLKGYLPVKALGIGADNETRSNLSDISHWVRCDQWKDRYDEFDYHQAAQSLTLPPTWFITGKNDQALGHYQDMCDFVRELDMQEQPCGLIGRKTRYRHDYGHIDILTHEDGPQDHFPVLSRWLHSGALPEVQR</sequence>
<proteinExistence type="predicted"/>
<gene>
    <name evidence="2" type="ORF">GCM10011357_23300</name>
</gene>
<dbReference type="GO" id="GO:0003746">
    <property type="term" value="F:translation elongation factor activity"/>
    <property type="evidence" value="ECO:0007669"/>
    <property type="project" value="UniProtKB-KW"/>
</dbReference>